<organism evidence="3 4">
    <name type="scientific">Periconia digitata</name>
    <dbReference type="NCBI Taxonomy" id="1303443"/>
    <lineage>
        <taxon>Eukaryota</taxon>
        <taxon>Fungi</taxon>
        <taxon>Dikarya</taxon>
        <taxon>Ascomycota</taxon>
        <taxon>Pezizomycotina</taxon>
        <taxon>Dothideomycetes</taxon>
        <taxon>Pleosporomycetidae</taxon>
        <taxon>Pleosporales</taxon>
        <taxon>Massarineae</taxon>
        <taxon>Periconiaceae</taxon>
        <taxon>Periconia</taxon>
    </lineage>
</organism>
<reference evidence="3" key="1">
    <citation type="submission" date="2023-01" db="EMBL/GenBank/DDBJ databases">
        <authorList>
            <person name="Van Ghelder C."/>
            <person name="Rancurel C."/>
        </authorList>
    </citation>
    <scope>NUCLEOTIDE SEQUENCE</scope>
    <source>
        <strain evidence="3">CNCM I-4278</strain>
    </source>
</reference>
<dbReference type="Proteomes" id="UP001152607">
    <property type="component" value="Unassembled WGS sequence"/>
</dbReference>
<sequence length="336" mass="36466">MSSDPSELIHYGPGRLQTYTIWRPPPSPTSAPQSSTSTENPPLWILYVHGGAWRDPLQSSANILPTLQHLTSTTSSKPALADPTRLAAVVSIDYRLSPYPTHPTAPSTTSDDQRNVRHPSHVRDLASAVAHLKAEHGMQRWIGVGHSCGASMLLHYVSGQGLSPTSSSTGFSYPGFSLETRNNGLEGLILLEGIYDIPRLLANHSPPVCPAEIAGIYRTFVRGAFGSEGLRDGEDGGDGGDDGEAYAAFSPANGSFTRETWADGRLVVVAYSGEDELVEREQGEILLRRLKKEEWVENGKDGERVVEVKELRGTHDFMWRDGSQIAALIGEVVGRL</sequence>
<evidence type="ECO:0000313" key="4">
    <source>
        <dbReference type="Proteomes" id="UP001152607"/>
    </source>
</evidence>
<gene>
    <name evidence="3" type="ORF">PDIGIT_LOCUS1028</name>
</gene>
<dbReference type="OrthoDB" id="420264at2759"/>
<dbReference type="PANTHER" id="PTHR48081">
    <property type="entry name" value="AB HYDROLASE SUPERFAMILY PROTEIN C4A8.06C"/>
    <property type="match status" value="1"/>
</dbReference>
<comment type="caution">
    <text evidence="3">The sequence shown here is derived from an EMBL/GenBank/DDBJ whole genome shotgun (WGS) entry which is preliminary data.</text>
</comment>
<dbReference type="EMBL" id="CAOQHR010000001">
    <property type="protein sequence ID" value="CAI6252522.1"/>
    <property type="molecule type" value="Genomic_DNA"/>
</dbReference>
<feature type="region of interest" description="Disordered" evidence="2">
    <location>
        <begin position="99"/>
        <end position="119"/>
    </location>
</feature>
<keyword evidence="4" id="KW-1185">Reference proteome</keyword>
<dbReference type="AlphaFoldDB" id="A0A9W4XDS2"/>
<name>A0A9W4XDS2_9PLEO</name>
<dbReference type="Gene3D" id="3.40.50.1820">
    <property type="entry name" value="alpha/beta hydrolase"/>
    <property type="match status" value="1"/>
</dbReference>
<accession>A0A9W4XDS2</accession>
<dbReference type="InterPro" id="IPR050300">
    <property type="entry name" value="GDXG_lipolytic_enzyme"/>
</dbReference>
<dbReference type="GO" id="GO:0016787">
    <property type="term" value="F:hydrolase activity"/>
    <property type="evidence" value="ECO:0007669"/>
    <property type="project" value="UniProtKB-KW"/>
</dbReference>
<proteinExistence type="predicted"/>
<dbReference type="InterPro" id="IPR029058">
    <property type="entry name" value="AB_hydrolase_fold"/>
</dbReference>
<dbReference type="PANTHER" id="PTHR48081:SF33">
    <property type="entry name" value="KYNURENINE FORMAMIDASE"/>
    <property type="match status" value="1"/>
</dbReference>
<evidence type="ECO:0000256" key="2">
    <source>
        <dbReference type="SAM" id="MobiDB-lite"/>
    </source>
</evidence>
<evidence type="ECO:0000313" key="3">
    <source>
        <dbReference type="EMBL" id="CAI6252522.1"/>
    </source>
</evidence>
<protein>
    <submittedName>
        <fullName evidence="3">Uncharacterized protein</fullName>
    </submittedName>
</protein>
<evidence type="ECO:0000256" key="1">
    <source>
        <dbReference type="ARBA" id="ARBA00022801"/>
    </source>
</evidence>
<dbReference type="SUPFAM" id="SSF53474">
    <property type="entry name" value="alpha/beta-Hydrolases"/>
    <property type="match status" value="1"/>
</dbReference>
<keyword evidence="1" id="KW-0378">Hydrolase</keyword>